<accession>A0A7J7JN60</accession>
<evidence type="ECO:0000313" key="4">
    <source>
        <dbReference type="Proteomes" id="UP000593567"/>
    </source>
</evidence>
<reference evidence="3" key="1">
    <citation type="submission" date="2020-06" db="EMBL/GenBank/DDBJ databases">
        <title>Draft genome of Bugula neritina, a colonial animal packing powerful symbionts and potential medicines.</title>
        <authorList>
            <person name="Rayko M."/>
        </authorList>
    </citation>
    <scope>NUCLEOTIDE SEQUENCE [LARGE SCALE GENOMIC DNA]</scope>
    <source>
        <strain evidence="3">Kwan_BN1</strain>
    </source>
</reference>
<keyword evidence="4" id="KW-1185">Reference proteome</keyword>
<protein>
    <submittedName>
        <fullName evidence="3">Uncharacterized protein</fullName>
    </submittedName>
</protein>
<evidence type="ECO:0000256" key="1">
    <source>
        <dbReference type="SAM" id="Coils"/>
    </source>
</evidence>
<keyword evidence="1" id="KW-0175">Coiled coil</keyword>
<organism evidence="3 4">
    <name type="scientific">Bugula neritina</name>
    <name type="common">Brown bryozoan</name>
    <name type="synonym">Sertularia neritina</name>
    <dbReference type="NCBI Taxonomy" id="10212"/>
    <lineage>
        <taxon>Eukaryota</taxon>
        <taxon>Metazoa</taxon>
        <taxon>Spiralia</taxon>
        <taxon>Lophotrochozoa</taxon>
        <taxon>Bryozoa</taxon>
        <taxon>Gymnolaemata</taxon>
        <taxon>Cheilostomatida</taxon>
        <taxon>Flustrina</taxon>
        <taxon>Buguloidea</taxon>
        <taxon>Bugulidae</taxon>
        <taxon>Bugula</taxon>
    </lineage>
</organism>
<dbReference type="Proteomes" id="UP000593567">
    <property type="component" value="Unassembled WGS sequence"/>
</dbReference>
<name>A0A7J7JN60_BUGNE</name>
<evidence type="ECO:0000313" key="3">
    <source>
        <dbReference type="EMBL" id="KAF6027034.1"/>
    </source>
</evidence>
<dbReference type="AlphaFoldDB" id="A0A7J7JN60"/>
<feature type="region of interest" description="Disordered" evidence="2">
    <location>
        <begin position="264"/>
        <end position="287"/>
    </location>
</feature>
<gene>
    <name evidence="3" type="ORF">EB796_014650</name>
</gene>
<feature type="coiled-coil region" evidence="1">
    <location>
        <begin position="67"/>
        <end position="94"/>
    </location>
</feature>
<evidence type="ECO:0000256" key="2">
    <source>
        <dbReference type="SAM" id="MobiDB-lite"/>
    </source>
</evidence>
<feature type="compositionally biased region" description="Polar residues" evidence="2">
    <location>
        <begin position="267"/>
        <end position="287"/>
    </location>
</feature>
<dbReference type="EMBL" id="VXIV02002158">
    <property type="protein sequence ID" value="KAF6027034.1"/>
    <property type="molecule type" value="Genomic_DNA"/>
</dbReference>
<sequence length="945" mass="108652">MVCNDHCKLHIDYKKYRGAIKCPLCRKFYEGPLESLPLAFHRDDESLLCDDCKKKHSEGTVLDSFCLKCSKLSYDQYKKDLKEQQKNVHKLCEHHNLPCLTGCSVCCVLLCEECMKGGQLCYDGSQHQQTPINSLIESIVEFCKKLNDKASELRDLFKKLFNESEECPEELVKSEKDEMDRLHHFYDRMKKDFLNNMWRAKQKMHKNAEESFFAKLSEVWSTRMRLEAVIKYGHKPGLLTHYAMIKDRVQDILEEEIPPFDVKEDSSSLTTLSVGNSSELSETNRESLASNDIADISQLLTDNSVECPEILYDPDNSSRIMIIGKNAGNIPAESRNRLNIVSRDVESLIHTVQMSNSSNFGSIERDADRSSNYFNSAERNCSPNIEDQLKSSKSCSWQRDFSDIGVQTSLGFSCEYLFSMQEPLAIFCAEHSHSWKQLECSDCYNHECNQCSIDFKKSHDELIAFMSDIRDKLLAKENLWMKAYRELIKNLAEFDVQNWKCIQELHLEVEMKNKMVKEKYAEMRQWRTTKYDRAIEDFAVNVVGEKLRAVSTFHELLKVRLENSSKADIIEAFAKLRVDAETALNEKLPEFKPTDFSTIETDSSSERIESRFTETESMSSDSIPDFSDLLEKHAIENAEISHDPDDSKTILILGKNAGSKLQEDLDALSKGTKFTLIARETQSSTHTTSMSNSFQIIKQTREANDWKGQSNLQRREFASVDKCLEARKEVEKKTTETRFVVEHAPGSHVDLDHPPLISYKYWCSGRPQGEKQADEQCDCSNLKCCQNHPCNCNLPTCSLCEMPIECESCKKVDAKFANIKGGLLNTADFFKAFHEEKMFDDMPICGHMILSDMLFLTVNLQMALELYIQLNNSTKRYCSIRTVGDLRKYARSEQRVKIGDIDGQLTKLPMRYKRVQTALNGRYHYFFGLHLVFKLIAKTKHGEPP</sequence>
<comment type="caution">
    <text evidence="3">The sequence shown here is derived from an EMBL/GenBank/DDBJ whole genome shotgun (WGS) entry which is preliminary data.</text>
</comment>
<proteinExistence type="predicted"/>